<dbReference type="PROSITE" id="PS50850">
    <property type="entry name" value="MFS"/>
    <property type="match status" value="1"/>
</dbReference>
<evidence type="ECO:0000256" key="7">
    <source>
        <dbReference type="ARBA" id="ARBA00023136"/>
    </source>
</evidence>
<evidence type="ECO:0000256" key="4">
    <source>
        <dbReference type="ARBA" id="ARBA00022597"/>
    </source>
</evidence>
<evidence type="ECO:0000259" key="11">
    <source>
        <dbReference type="PROSITE" id="PS50850"/>
    </source>
</evidence>
<keyword evidence="6 10" id="KW-1133">Transmembrane helix</keyword>
<name>A0AAV2SZ90_CALDB</name>
<dbReference type="GO" id="GO:0016020">
    <property type="term" value="C:membrane"/>
    <property type="evidence" value="ECO:0007669"/>
    <property type="project" value="UniProtKB-SubCell"/>
</dbReference>
<evidence type="ECO:0000256" key="9">
    <source>
        <dbReference type="ARBA" id="ARBA00042039"/>
    </source>
</evidence>
<dbReference type="PANTHER" id="PTHR43184:SF12">
    <property type="entry name" value="SUGAR PHOSPHATE EXCHANGER 3"/>
    <property type="match status" value="1"/>
</dbReference>
<dbReference type="PIRSF" id="PIRSF002808">
    <property type="entry name" value="Hexose_phosphate_transp"/>
    <property type="match status" value="1"/>
</dbReference>
<dbReference type="EMBL" id="CAXLJL010000001">
    <property type="protein sequence ID" value="CAL5129416.1"/>
    <property type="molecule type" value="Genomic_DNA"/>
</dbReference>
<feature type="transmembrane region" description="Helical" evidence="10">
    <location>
        <begin position="356"/>
        <end position="376"/>
    </location>
</feature>
<evidence type="ECO:0000256" key="10">
    <source>
        <dbReference type="SAM" id="Phobius"/>
    </source>
</evidence>
<dbReference type="Proteomes" id="UP001497525">
    <property type="component" value="Unassembled WGS sequence"/>
</dbReference>
<dbReference type="Gene3D" id="1.20.1250.20">
    <property type="entry name" value="MFS general substrate transporter like domains"/>
    <property type="match status" value="2"/>
</dbReference>
<accession>A0AAV2SZ90</accession>
<evidence type="ECO:0000256" key="2">
    <source>
        <dbReference type="ARBA" id="ARBA00009598"/>
    </source>
</evidence>
<evidence type="ECO:0000256" key="6">
    <source>
        <dbReference type="ARBA" id="ARBA00022989"/>
    </source>
</evidence>
<evidence type="ECO:0000256" key="8">
    <source>
        <dbReference type="ARBA" id="ARBA00041091"/>
    </source>
</evidence>
<feature type="transmembrane region" description="Helical" evidence="10">
    <location>
        <begin position="210"/>
        <end position="232"/>
    </location>
</feature>
<feature type="transmembrane region" description="Helical" evidence="10">
    <location>
        <begin position="25"/>
        <end position="41"/>
    </location>
</feature>
<feature type="transmembrane region" description="Helical" evidence="10">
    <location>
        <begin position="181"/>
        <end position="204"/>
    </location>
</feature>
<evidence type="ECO:0000256" key="5">
    <source>
        <dbReference type="ARBA" id="ARBA00022692"/>
    </source>
</evidence>
<dbReference type="PANTHER" id="PTHR43184">
    <property type="entry name" value="MAJOR FACILITATOR SUPERFAMILY TRANSPORTER 16, ISOFORM B"/>
    <property type="match status" value="1"/>
</dbReference>
<feature type="transmembrane region" description="Helical" evidence="10">
    <location>
        <begin position="408"/>
        <end position="430"/>
    </location>
</feature>
<feature type="transmembrane region" description="Helical" evidence="10">
    <location>
        <begin position="145"/>
        <end position="169"/>
    </location>
</feature>
<evidence type="ECO:0000313" key="13">
    <source>
        <dbReference type="Proteomes" id="UP001497525"/>
    </source>
</evidence>
<evidence type="ECO:0000256" key="3">
    <source>
        <dbReference type="ARBA" id="ARBA00022448"/>
    </source>
</evidence>
<evidence type="ECO:0000313" key="12">
    <source>
        <dbReference type="EMBL" id="CAL5129416.1"/>
    </source>
</evidence>
<sequence>MTGLAPGIRILNKCTGPWSDKCGRIYIFIASFLVYASFHLSRKPISVVKSVLHGNCVETAEREGKIIVPENASFCYWKPFDKDNYASLFGALDLGFLASYAVTMFLAGHIADRFHLRVFLTFGCILTGIMTCVFGLGYYLKIHSFAFYLIVQIISGAFQSSGWPAAVACMGNWFGKARRGFFMGVWNAHTSVGNILGSLIAGAFVESDWALSFIVPGLIIAIVGVLVFFFMVPYPEEVGIRPPNAPLAAKDEFDYTIQSSTSGATSSVPENHPQQTVNGDGLAIVDLEDLTGSTVDLVTSTEAKTGAVSIIRAIRVPGVIEYSFALFFAKLVSYTFLFWLPQYIMEAGKFDPSDSAVLSIVFDIGGIAGGVLAGYISDRTSASATVCVAMLILGIPSLYLYYAYGILSATNCIVLLIPLGLFVNGPYALISTAITADLGTHPSLQSDARALSTVTGIIDGTGSAGAALGPLFCGLLAPYGWFAVYLMLMLSLLLGALFLIRRVREELRSCVRRRYRPSLIGPSI</sequence>
<feature type="transmembrane region" description="Helical" evidence="10">
    <location>
        <begin position="322"/>
        <end position="344"/>
    </location>
</feature>
<feature type="transmembrane region" description="Helical" evidence="10">
    <location>
        <begin position="85"/>
        <end position="106"/>
    </location>
</feature>
<keyword evidence="4" id="KW-0762">Sugar transport</keyword>
<feature type="transmembrane region" description="Helical" evidence="10">
    <location>
        <begin position="478"/>
        <end position="500"/>
    </location>
</feature>
<comment type="subcellular location">
    <subcellularLocation>
        <location evidence="1">Membrane</location>
        <topology evidence="1">Multi-pass membrane protein</topology>
    </subcellularLocation>
</comment>
<evidence type="ECO:0000256" key="1">
    <source>
        <dbReference type="ARBA" id="ARBA00004141"/>
    </source>
</evidence>
<reference evidence="12" key="1">
    <citation type="submission" date="2024-06" db="EMBL/GenBank/DDBJ databases">
        <authorList>
            <person name="Liu X."/>
            <person name="Lenzi L."/>
            <person name="Haldenby T S."/>
            <person name="Uol C."/>
        </authorList>
    </citation>
    <scope>NUCLEOTIDE SEQUENCE</scope>
</reference>
<keyword evidence="7 10" id="KW-0472">Membrane</keyword>
<dbReference type="GO" id="GO:0022857">
    <property type="term" value="F:transmembrane transporter activity"/>
    <property type="evidence" value="ECO:0007669"/>
    <property type="project" value="InterPro"/>
</dbReference>
<dbReference type="SUPFAM" id="SSF103473">
    <property type="entry name" value="MFS general substrate transporter"/>
    <property type="match status" value="1"/>
</dbReference>
<organism evidence="12 13">
    <name type="scientific">Calicophoron daubneyi</name>
    <name type="common">Rumen fluke</name>
    <name type="synonym">Paramphistomum daubneyi</name>
    <dbReference type="NCBI Taxonomy" id="300641"/>
    <lineage>
        <taxon>Eukaryota</taxon>
        <taxon>Metazoa</taxon>
        <taxon>Spiralia</taxon>
        <taxon>Lophotrochozoa</taxon>
        <taxon>Platyhelminthes</taxon>
        <taxon>Trematoda</taxon>
        <taxon>Digenea</taxon>
        <taxon>Plagiorchiida</taxon>
        <taxon>Pronocephalata</taxon>
        <taxon>Paramphistomoidea</taxon>
        <taxon>Paramphistomidae</taxon>
        <taxon>Calicophoron</taxon>
    </lineage>
</organism>
<dbReference type="AlphaFoldDB" id="A0AAV2SZ90"/>
<comment type="caution">
    <text evidence="12">The sequence shown here is derived from an EMBL/GenBank/DDBJ whole genome shotgun (WGS) entry which is preliminary data.</text>
</comment>
<dbReference type="InterPro" id="IPR000849">
    <property type="entry name" value="Sugar_P_transporter"/>
</dbReference>
<comment type="similarity">
    <text evidence="2">Belongs to the major facilitator superfamily. Organophosphate:Pi antiporter (OPA) (TC 2.A.1.4) family.</text>
</comment>
<keyword evidence="3" id="KW-0813">Transport</keyword>
<gene>
    <name evidence="12" type="ORF">CDAUBV1_LOCUS339</name>
</gene>
<dbReference type="InterPro" id="IPR011701">
    <property type="entry name" value="MFS"/>
</dbReference>
<feature type="domain" description="Major facilitator superfamily (MFS) profile" evidence="11">
    <location>
        <begin position="23"/>
        <end position="504"/>
    </location>
</feature>
<proteinExistence type="inferred from homology"/>
<feature type="transmembrane region" description="Helical" evidence="10">
    <location>
        <begin position="118"/>
        <end position="139"/>
    </location>
</feature>
<dbReference type="FunFam" id="1.20.1250.20:FF:000028">
    <property type="entry name" value="Sugar phosphate exchanger 3 isoform 1"/>
    <property type="match status" value="1"/>
</dbReference>
<dbReference type="Pfam" id="PF07690">
    <property type="entry name" value="MFS_1"/>
    <property type="match status" value="1"/>
</dbReference>
<protein>
    <recommendedName>
        <fullName evidence="8">Sugar phosphate exchanger 3</fullName>
    </recommendedName>
    <alternativeName>
        <fullName evidence="9">Solute carrier family 37 member 3</fullName>
    </alternativeName>
</protein>
<keyword evidence="5 10" id="KW-0812">Transmembrane</keyword>
<dbReference type="InterPro" id="IPR020846">
    <property type="entry name" value="MFS_dom"/>
</dbReference>
<dbReference type="InterPro" id="IPR036259">
    <property type="entry name" value="MFS_trans_sf"/>
</dbReference>